<feature type="transmembrane region" description="Helical" evidence="6">
    <location>
        <begin position="51"/>
        <end position="74"/>
    </location>
</feature>
<feature type="transmembrane region" description="Helical" evidence="6">
    <location>
        <begin position="125"/>
        <end position="150"/>
    </location>
</feature>
<evidence type="ECO:0000256" key="4">
    <source>
        <dbReference type="ARBA" id="ARBA00022989"/>
    </source>
</evidence>
<evidence type="ECO:0008006" key="8">
    <source>
        <dbReference type="Google" id="ProtNLM"/>
    </source>
</evidence>
<feature type="transmembrane region" description="Helical" evidence="6">
    <location>
        <begin position="19"/>
        <end position="39"/>
    </location>
</feature>
<protein>
    <recommendedName>
        <fullName evidence="8">Polysaccharide biosynthesis protein</fullName>
    </recommendedName>
</protein>
<dbReference type="PANTHER" id="PTHR30250">
    <property type="entry name" value="PST FAMILY PREDICTED COLANIC ACID TRANSPORTER"/>
    <property type="match status" value="1"/>
</dbReference>
<accession>A0A6J4SM39</accession>
<reference evidence="7" key="1">
    <citation type="submission" date="2020-02" db="EMBL/GenBank/DDBJ databases">
        <authorList>
            <person name="Meier V. D."/>
        </authorList>
    </citation>
    <scope>NUCLEOTIDE SEQUENCE</scope>
    <source>
        <strain evidence="7">AVDCRST_MAG13</strain>
    </source>
</reference>
<evidence type="ECO:0000313" key="7">
    <source>
        <dbReference type="EMBL" id="CAA9497378.1"/>
    </source>
</evidence>
<keyword evidence="2" id="KW-1003">Cell membrane</keyword>
<name>A0A6J4SM39_9ACTN</name>
<evidence type="ECO:0000256" key="2">
    <source>
        <dbReference type="ARBA" id="ARBA00022475"/>
    </source>
</evidence>
<feature type="non-terminal residue" evidence="7">
    <location>
        <position position="197"/>
    </location>
</feature>
<organism evidence="7">
    <name type="scientific">uncultured Solirubrobacteraceae bacterium</name>
    <dbReference type="NCBI Taxonomy" id="1162706"/>
    <lineage>
        <taxon>Bacteria</taxon>
        <taxon>Bacillati</taxon>
        <taxon>Actinomycetota</taxon>
        <taxon>Thermoleophilia</taxon>
        <taxon>Solirubrobacterales</taxon>
        <taxon>Solirubrobacteraceae</taxon>
        <taxon>environmental samples</taxon>
    </lineage>
</organism>
<sequence length="197" mass="19060">MADVLDAPHAARGAARGGALRVAGFAAGTGLSLAGVVLLTRHLGPAGYGRYQVVVALVAVCAALSDLGMGTLGVREAARRAPAEREAFLRLLLGLRLALAAVGGAGAVAVAALAGLAPAQVAGTALLAVALLLVVAATTLQVPLAVGLRLGTVAGLDLARQALTTLGIVGLLLAGAGLGWFFALAVPVAAAGLALTA</sequence>
<dbReference type="PANTHER" id="PTHR30250:SF11">
    <property type="entry name" value="O-ANTIGEN TRANSPORTER-RELATED"/>
    <property type="match status" value="1"/>
</dbReference>
<evidence type="ECO:0000256" key="1">
    <source>
        <dbReference type="ARBA" id="ARBA00004651"/>
    </source>
</evidence>
<dbReference type="EMBL" id="CADCVO010000328">
    <property type="protein sequence ID" value="CAA9497378.1"/>
    <property type="molecule type" value="Genomic_DNA"/>
</dbReference>
<keyword evidence="5 6" id="KW-0472">Membrane</keyword>
<feature type="transmembrane region" description="Helical" evidence="6">
    <location>
        <begin position="95"/>
        <end position="119"/>
    </location>
</feature>
<keyword evidence="4 6" id="KW-1133">Transmembrane helix</keyword>
<keyword evidence="3 6" id="KW-0812">Transmembrane</keyword>
<dbReference type="InterPro" id="IPR050833">
    <property type="entry name" value="Poly_Biosynth_Transport"/>
</dbReference>
<comment type="subcellular location">
    <subcellularLocation>
        <location evidence="1">Cell membrane</location>
        <topology evidence="1">Multi-pass membrane protein</topology>
    </subcellularLocation>
</comment>
<evidence type="ECO:0000256" key="6">
    <source>
        <dbReference type="SAM" id="Phobius"/>
    </source>
</evidence>
<evidence type="ECO:0000256" key="3">
    <source>
        <dbReference type="ARBA" id="ARBA00022692"/>
    </source>
</evidence>
<feature type="transmembrane region" description="Helical" evidence="6">
    <location>
        <begin position="162"/>
        <end position="195"/>
    </location>
</feature>
<evidence type="ECO:0000256" key="5">
    <source>
        <dbReference type="ARBA" id="ARBA00023136"/>
    </source>
</evidence>
<gene>
    <name evidence="7" type="ORF">AVDCRST_MAG13-2057</name>
</gene>
<dbReference type="GO" id="GO:0005886">
    <property type="term" value="C:plasma membrane"/>
    <property type="evidence" value="ECO:0007669"/>
    <property type="project" value="UniProtKB-SubCell"/>
</dbReference>
<proteinExistence type="predicted"/>
<dbReference type="AlphaFoldDB" id="A0A6J4SM39"/>